<proteinExistence type="predicted"/>
<accession>A0A317CGI4</accession>
<keyword evidence="2" id="KW-1185">Reference proteome</keyword>
<dbReference type="RefSeq" id="WP_109837480.1">
    <property type="nucleotide sequence ID" value="NZ_QGKM01000023.1"/>
</dbReference>
<dbReference type="InterPro" id="IPR047722">
    <property type="entry name" value="STM4015-like"/>
</dbReference>
<reference evidence="1 2" key="1">
    <citation type="submission" date="2018-05" db="EMBL/GenBank/DDBJ databases">
        <title>Leucothrix arctica sp. nov., isolated from Arctic seawater.</title>
        <authorList>
            <person name="Choi A."/>
            <person name="Baek K."/>
        </authorList>
    </citation>
    <scope>NUCLEOTIDE SEQUENCE [LARGE SCALE GENOMIC DNA]</scope>
    <source>
        <strain evidence="1 2">JCM 18388</strain>
    </source>
</reference>
<dbReference type="Gene3D" id="3.80.10.10">
    <property type="entry name" value="Ribonuclease Inhibitor"/>
    <property type="match status" value="1"/>
</dbReference>
<name>A0A317CGI4_9GAMM</name>
<sequence length="312" mass="34091">MTFSATEQFAGKPVKQWTVGSPLPDPAQYAIKLVVEPYEDGPTYPEYFAQFIELSGLETIDTLIIGAWGEAYEENSSLPIKLLVEHKDKFAALTALFIGDLMLEEAEVSWIQQSDISSVYSAFPRLEQLKIRGGEGLSLGNLSHDRIQSLIIETGGLSKTILEQARLANLPSLTHLELWLGDENYGCDIGADDLRAFLNGLAAQFPKLDYLGLRNYSLADDLAAVISQADIPASLSTLDLSLGALSDKGGESLLASDKFGGLSTLDLHYHFLSDEMMAKLAAAELAPTVLLGDQNQADEYDGEIYRYIFVSE</sequence>
<protein>
    <recommendedName>
        <fullName evidence="3">Cytoplasmic protein</fullName>
    </recommendedName>
</protein>
<comment type="caution">
    <text evidence="1">The sequence shown here is derived from an EMBL/GenBank/DDBJ whole genome shotgun (WGS) entry which is preliminary data.</text>
</comment>
<evidence type="ECO:0000313" key="2">
    <source>
        <dbReference type="Proteomes" id="UP000245539"/>
    </source>
</evidence>
<evidence type="ECO:0000313" key="1">
    <source>
        <dbReference type="EMBL" id="PWQ97665.1"/>
    </source>
</evidence>
<evidence type="ECO:0008006" key="3">
    <source>
        <dbReference type="Google" id="ProtNLM"/>
    </source>
</evidence>
<dbReference type="OrthoDB" id="9781345at2"/>
<dbReference type="AlphaFoldDB" id="A0A317CGI4"/>
<dbReference type="NCBIfam" id="NF038076">
    <property type="entry name" value="fam_STM4015"/>
    <property type="match status" value="1"/>
</dbReference>
<dbReference type="EMBL" id="QGKM01000023">
    <property type="protein sequence ID" value="PWQ97665.1"/>
    <property type="molecule type" value="Genomic_DNA"/>
</dbReference>
<dbReference type="Proteomes" id="UP000245539">
    <property type="component" value="Unassembled WGS sequence"/>
</dbReference>
<organism evidence="1 2">
    <name type="scientific">Leucothrix pacifica</name>
    <dbReference type="NCBI Taxonomy" id="1247513"/>
    <lineage>
        <taxon>Bacteria</taxon>
        <taxon>Pseudomonadati</taxon>
        <taxon>Pseudomonadota</taxon>
        <taxon>Gammaproteobacteria</taxon>
        <taxon>Thiotrichales</taxon>
        <taxon>Thiotrichaceae</taxon>
        <taxon>Leucothrix</taxon>
    </lineage>
</organism>
<dbReference type="InterPro" id="IPR032675">
    <property type="entry name" value="LRR_dom_sf"/>
</dbReference>
<gene>
    <name evidence="1" type="ORF">DKW60_09800</name>
</gene>
<dbReference type="SUPFAM" id="SSF52047">
    <property type="entry name" value="RNI-like"/>
    <property type="match status" value="1"/>
</dbReference>